<evidence type="ECO:0000313" key="2">
    <source>
        <dbReference type="EMBL" id="BDQ37499.1"/>
    </source>
</evidence>
<protein>
    <submittedName>
        <fullName evidence="2">MBL fold metallo-hydrolase</fullName>
    </submittedName>
</protein>
<evidence type="ECO:0000313" key="3">
    <source>
        <dbReference type="Proteomes" id="UP001317742"/>
    </source>
</evidence>
<gene>
    <name evidence="2" type="ORF">SYK_18590</name>
</gene>
<dbReference type="Proteomes" id="UP001317742">
    <property type="component" value="Chromosome"/>
</dbReference>
<dbReference type="Pfam" id="PF00753">
    <property type="entry name" value="Lactamase_B"/>
    <property type="match status" value="1"/>
</dbReference>
<accession>A0ABN6S3H3</accession>
<dbReference type="PANTHER" id="PTHR13754">
    <property type="entry name" value="METALLO-BETA-LACTAMASE SUPERFAMILY PROTEIN"/>
    <property type="match status" value="1"/>
</dbReference>
<dbReference type="PANTHER" id="PTHR13754:SF18">
    <property type="entry name" value="7,8-DIHYDROPTERIN-6-METHYL-4-(BETA-D-RIBOFURANOSYL)-AMINOBENZENE-5'-PHOSPHATE SYNTHASE"/>
    <property type="match status" value="1"/>
</dbReference>
<evidence type="ECO:0000259" key="1">
    <source>
        <dbReference type="Pfam" id="PF00753"/>
    </source>
</evidence>
<proteinExistence type="predicted"/>
<reference evidence="2 3" key="1">
    <citation type="submission" date="2022-08" db="EMBL/GenBank/DDBJ databases">
        <title>Genome Sequence of the sulphate-reducing bacterium, Pseudodesulfovibrio sp. SYK.</title>
        <authorList>
            <person name="Kondo R."/>
            <person name="Kataoka T."/>
        </authorList>
    </citation>
    <scope>NUCLEOTIDE SEQUENCE [LARGE SCALE GENOMIC DNA]</scope>
    <source>
        <strain evidence="2 3">SYK</strain>
    </source>
</reference>
<dbReference type="CDD" id="cd07713">
    <property type="entry name" value="DHPS-like_MBL-fold"/>
    <property type="match status" value="1"/>
</dbReference>
<dbReference type="InterPro" id="IPR036866">
    <property type="entry name" value="RibonucZ/Hydroxyglut_hydro"/>
</dbReference>
<dbReference type="RefSeq" id="WP_281760022.1">
    <property type="nucleotide sequence ID" value="NZ_AP026709.1"/>
</dbReference>
<feature type="domain" description="Metallo-beta-lactamase" evidence="1">
    <location>
        <begin position="57"/>
        <end position="122"/>
    </location>
</feature>
<name>A0ABN6S3H3_9BACT</name>
<dbReference type="Gene3D" id="3.60.15.10">
    <property type="entry name" value="Ribonuclease Z/Hydroxyacylglutathione hydrolase-like"/>
    <property type="match status" value="1"/>
</dbReference>
<dbReference type="InterPro" id="IPR052926">
    <property type="entry name" value="Metallo-beta-lactamase_dom"/>
</dbReference>
<dbReference type="EMBL" id="AP026709">
    <property type="protein sequence ID" value="BDQ37499.1"/>
    <property type="molecule type" value="Genomic_DNA"/>
</dbReference>
<organism evidence="2 3">
    <name type="scientific">Pseudodesulfovibrio nedwellii</name>
    <dbReference type="NCBI Taxonomy" id="2973072"/>
    <lineage>
        <taxon>Bacteria</taxon>
        <taxon>Pseudomonadati</taxon>
        <taxon>Thermodesulfobacteriota</taxon>
        <taxon>Desulfovibrionia</taxon>
        <taxon>Desulfovibrionales</taxon>
        <taxon>Desulfovibrionaceae</taxon>
    </lineage>
</organism>
<dbReference type="InterPro" id="IPR001279">
    <property type="entry name" value="Metallo-B-lactamas"/>
</dbReference>
<dbReference type="InterPro" id="IPR041712">
    <property type="entry name" value="DHPS-like_MBL-fold"/>
</dbReference>
<dbReference type="SUPFAM" id="SSF56281">
    <property type="entry name" value="Metallo-hydrolase/oxidoreductase"/>
    <property type="match status" value="1"/>
</dbReference>
<sequence length="321" mass="34962">MSDLLRKVDRVSILTLQDNYIDVLAMDGNDTIERPFLVKNPTKTGATLSLSPAAEHGFSTCITVEADGQERRMLFDFGCSPHGAAFNADLLNEDMTRVEALALSHGHLDHFGGMKQLVERTGRSDLELVTHPGVFKESRFVKTPTGYQLIFPTLARADVEDLGVSVVESEVPRQMLDGNALFLGEIPRNCDFERGMPNAFQKNGGEESFDTIEDDSSMVFHLKGKGLVILSGCAHAGIVNTVNYAREVTGVDKVHAIMGGFHLTGPDFVHAVEPTIAAFQSFSPQHVIPAHCTGRAATLAIEKAMPDEFILNMSGTTLNFI</sequence>
<keyword evidence="3" id="KW-1185">Reference proteome</keyword>